<dbReference type="InterPro" id="IPR036116">
    <property type="entry name" value="FN3_sf"/>
</dbReference>
<accession>A0A1I8M336</accession>
<dbReference type="SUPFAM" id="SSF49265">
    <property type="entry name" value="Fibronectin type III"/>
    <property type="match status" value="1"/>
</dbReference>
<dbReference type="InterPro" id="IPR013783">
    <property type="entry name" value="Ig-like_fold"/>
</dbReference>
<dbReference type="AlphaFoldDB" id="A0A1I8M336"/>
<dbReference type="eggNOG" id="ENOG502R942">
    <property type="taxonomic scope" value="Eukaryota"/>
</dbReference>
<dbReference type="VEuPathDB" id="VectorBase:MDOMA2_000021"/>
<organism evidence="1">
    <name type="scientific">Musca domestica</name>
    <name type="common">House fly</name>
    <dbReference type="NCBI Taxonomy" id="7370"/>
    <lineage>
        <taxon>Eukaryota</taxon>
        <taxon>Metazoa</taxon>
        <taxon>Ecdysozoa</taxon>
        <taxon>Arthropoda</taxon>
        <taxon>Hexapoda</taxon>
        <taxon>Insecta</taxon>
        <taxon>Pterygota</taxon>
        <taxon>Neoptera</taxon>
        <taxon>Endopterygota</taxon>
        <taxon>Diptera</taxon>
        <taxon>Brachycera</taxon>
        <taxon>Muscomorpha</taxon>
        <taxon>Muscoidea</taxon>
        <taxon>Muscidae</taxon>
        <taxon>Musca</taxon>
    </lineage>
</organism>
<dbReference type="InterPro" id="IPR003961">
    <property type="entry name" value="FN3_dom"/>
</dbReference>
<dbReference type="Gene3D" id="2.60.40.10">
    <property type="entry name" value="Immunoglobulins"/>
    <property type="match status" value="2"/>
</dbReference>
<sequence>RQMEVYRLEPNTTYEFRMWANNHLGSGEVVTTNVTTLPETKEEDLYHSKPFLLTLILFDIRTDRMASKTKCSKQLNKEYTIYGNVKLRQMEVYRLEPNTTYEFRMWANNHLGSGEVVTTNVTTLPETKEEDLIRLIQPDLDNFDPRIWIVAVSIVLGTFVILAIGLCIVLTRECYQSSQAGTETHSNFSNCVNADGSGSRSSGSTEFENGWDSIELIPNIILNPGFSETDDGQSPPIAAVPLPTFSRTIVFGDESDSCESESDHEPRMEKFKRKLSVFFTDPTIKRI</sequence>
<dbReference type="EnsemblMetazoa" id="MDOA000751-RA">
    <property type="protein sequence ID" value="MDOA000751-PA"/>
    <property type="gene ID" value="MDOA000751"/>
</dbReference>
<evidence type="ECO:0000313" key="1">
    <source>
        <dbReference type="EnsemblMetazoa" id="MDOA000751-PA"/>
    </source>
</evidence>
<protein>
    <submittedName>
        <fullName evidence="1">Uncharacterized protein</fullName>
    </submittedName>
</protein>
<reference evidence="1" key="1">
    <citation type="submission" date="2020-05" db="UniProtKB">
        <authorList>
            <consortium name="EnsemblMetazoa"/>
        </authorList>
    </citation>
    <scope>IDENTIFICATION</scope>
    <source>
        <strain evidence="1">Aabys</strain>
    </source>
</reference>
<name>A0A1I8M336_MUSDO</name>
<dbReference type="VEuPathDB" id="VectorBase:MDOA000751"/>
<proteinExistence type="predicted"/>
<dbReference type="PROSITE" id="PS50853">
    <property type="entry name" value="FN3"/>
    <property type="match status" value="1"/>
</dbReference>